<dbReference type="KEGG" id="vg:30999393"/>
<keyword evidence="2" id="KW-1185">Reference proteome</keyword>
<dbReference type="EMBL" id="KY355735">
    <property type="protein sequence ID" value="APZ76267.1"/>
    <property type="molecule type" value="Genomic_DNA"/>
</dbReference>
<sequence length="109" mass="12104">MDLPKAVTVAAISTQGKMPFTVPVTPYTALHVTFKANCFLSRIIFKNSSVHSCICFFTFFLSLNQVDNNFPNNELLTFCLTNLYSFSSIFILKTSSSGSSIFLSNIIVE</sequence>
<dbReference type="Proteomes" id="UP000202182">
    <property type="component" value="Segment"/>
</dbReference>
<evidence type="ECO:0000313" key="2">
    <source>
        <dbReference type="Proteomes" id="UP000202182"/>
    </source>
</evidence>
<name>A0A1P8VIW4_9BETA</name>
<protein>
    <submittedName>
        <fullName evidence="1">Uncharacterized protein</fullName>
    </submittedName>
</protein>
<organism evidence="1">
    <name type="scientific">Murid betaherpesvirus 3</name>
    <dbReference type="NCBI Taxonomy" id="2560603"/>
    <lineage>
        <taxon>Viruses</taxon>
        <taxon>Duplodnaviria</taxon>
        <taxon>Heunggongvirae</taxon>
        <taxon>Peploviricota</taxon>
        <taxon>Herviviricetes</taxon>
        <taxon>Herpesvirales</taxon>
        <taxon>Orthoherpesviridae</taxon>
        <taxon>Betaherpesvirinae</taxon>
        <taxon>Roseolovirus</taxon>
        <taxon>Roseolovirus muridbeta3</taxon>
    </lineage>
</organism>
<proteinExistence type="predicted"/>
<evidence type="ECO:0000313" key="1">
    <source>
        <dbReference type="EMBL" id="APZ76267.1"/>
    </source>
</evidence>
<gene>
    <name evidence="1" type="primary">ORF52</name>
    <name evidence="1" type="ORF">MRV_0056</name>
</gene>
<accession>A0A1P8VIW4</accession>
<reference evidence="1" key="1">
    <citation type="submission" date="2016-12" db="EMBL/GenBank/DDBJ databases">
        <title>A murine herpesvirus closely related to ubiquitous human herpesviruses causes T-cell depletion.</title>
        <authorList>
            <person name="Patel S.J."/>
            <person name="Zhao G."/>
            <person name="Penna V.R."/>
            <person name="Park E."/>
            <person name="Lauron E.J."/>
            <person name="Harvey I.B."/>
            <person name="Beatty W.L."/>
            <person name="Plougastel-Douglas B."/>
            <person name="Poursine-Laurent J."/>
            <person name="Fremont D.H."/>
            <person name="Wang D."/>
            <person name="Yokoyama W.M."/>
        </authorList>
    </citation>
    <scope>NUCLEOTIDE SEQUENCE [LARGE SCALE GENOMIC DNA]</scope>
    <source>
        <strain evidence="1">YOK1</strain>
    </source>
</reference>